<dbReference type="EMBL" id="MT144880">
    <property type="protein sequence ID" value="QJI00850.1"/>
    <property type="molecule type" value="Genomic_DNA"/>
</dbReference>
<keyword evidence="1" id="KW-0812">Transmembrane</keyword>
<sequence length="54" mass="5785">MIDKLINLLLHPVSMIIIGMSISYGLYLLGLDKLSIGVALGVIVGTAINKIRGY</sequence>
<feature type="transmembrane region" description="Helical" evidence="1">
    <location>
        <begin position="7"/>
        <end position="28"/>
    </location>
</feature>
<protein>
    <submittedName>
        <fullName evidence="2">Uncharacterized protein</fullName>
    </submittedName>
</protein>
<proteinExistence type="predicted"/>
<name>A0A6M3XSP0_9ZZZZ</name>
<reference evidence="2" key="1">
    <citation type="submission" date="2020-03" db="EMBL/GenBank/DDBJ databases">
        <title>The deep terrestrial virosphere.</title>
        <authorList>
            <person name="Holmfeldt K."/>
            <person name="Nilsson E."/>
            <person name="Simone D."/>
            <person name="Lopez-Fernandez M."/>
            <person name="Wu X."/>
            <person name="de Brujin I."/>
            <person name="Lundin D."/>
            <person name="Andersson A."/>
            <person name="Bertilsson S."/>
            <person name="Dopson M."/>
        </authorList>
    </citation>
    <scope>NUCLEOTIDE SEQUENCE</scope>
    <source>
        <strain evidence="2">TM448B02137</strain>
    </source>
</reference>
<feature type="transmembrane region" description="Helical" evidence="1">
    <location>
        <begin position="34"/>
        <end position="51"/>
    </location>
</feature>
<evidence type="ECO:0000256" key="1">
    <source>
        <dbReference type="SAM" id="Phobius"/>
    </source>
</evidence>
<accession>A0A6M3XSP0</accession>
<evidence type="ECO:0000313" key="2">
    <source>
        <dbReference type="EMBL" id="QJI00850.1"/>
    </source>
</evidence>
<gene>
    <name evidence="2" type="ORF">TM448B02137_0009</name>
</gene>
<organism evidence="2">
    <name type="scientific">viral metagenome</name>
    <dbReference type="NCBI Taxonomy" id="1070528"/>
    <lineage>
        <taxon>unclassified sequences</taxon>
        <taxon>metagenomes</taxon>
        <taxon>organismal metagenomes</taxon>
    </lineage>
</organism>
<dbReference type="AlphaFoldDB" id="A0A6M3XSP0"/>
<keyword evidence="1" id="KW-1133">Transmembrane helix</keyword>
<keyword evidence="1" id="KW-0472">Membrane</keyword>